<proteinExistence type="predicted"/>
<comment type="caution">
    <text evidence="1">The sequence shown here is derived from an EMBL/GenBank/DDBJ whole genome shotgun (WGS) entry which is preliminary data.</text>
</comment>
<dbReference type="Proteomes" id="UP000681720">
    <property type="component" value="Unassembled WGS sequence"/>
</dbReference>
<feature type="non-terminal residue" evidence="1">
    <location>
        <position position="1"/>
    </location>
</feature>
<protein>
    <submittedName>
        <fullName evidence="1">Uncharacterized protein</fullName>
    </submittedName>
</protein>
<dbReference type="AlphaFoldDB" id="A0A8S2XZN8"/>
<gene>
    <name evidence="1" type="ORF">GIL414_LOCUS35794</name>
</gene>
<name>A0A8S2XZN8_9BILA</name>
<reference evidence="1" key="1">
    <citation type="submission" date="2021-02" db="EMBL/GenBank/DDBJ databases">
        <authorList>
            <person name="Nowell W R."/>
        </authorList>
    </citation>
    <scope>NUCLEOTIDE SEQUENCE</scope>
</reference>
<organism evidence="1 2">
    <name type="scientific">Rotaria magnacalcarata</name>
    <dbReference type="NCBI Taxonomy" id="392030"/>
    <lineage>
        <taxon>Eukaryota</taxon>
        <taxon>Metazoa</taxon>
        <taxon>Spiralia</taxon>
        <taxon>Gnathifera</taxon>
        <taxon>Rotifera</taxon>
        <taxon>Eurotatoria</taxon>
        <taxon>Bdelloidea</taxon>
        <taxon>Philodinida</taxon>
        <taxon>Philodinidae</taxon>
        <taxon>Rotaria</taxon>
    </lineage>
</organism>
<evidence type="ECO:0000313" key="2">
    <source>
        <dbReference type="Proteomes" id="UP000681720"/>
    </source>
</evidence>
<sequence length="35" mass="4348">MVEVMYEWFERADQQNRNKNISTVDSRHDKHLRLT</sequence>
<evidence type="ECO:0000313" key="1">
    <source>
        <dbReference type="EMBL" id="CAF4525285.1"/>
    </source>
</evidence>
<dbReference type="EMBL" id="CAJOBJ010087119">
    <property type="protein sequence ID" value="CAF4525285.1"/>
    <property type="molecule type" value="Genomic_DNA"/>
</dbReference>
<accession>A0A8S2XZN8</accession>